<feature type="signal peptide" evidence="1">
    <location>
        <begin position="1"/>
        <end position="26"/>
    </location>
</feature>
<keyword evidence="3" id="KW-1185">Reference proteome</keyword>
<dbReference type="InParanoid" id="A0A165Z710"/>
<evidence type="ECO:0000256" key="1">
    <source>
        <dbReference type="SAM" id="SignalP"/>
    </source>
</evidence>
<sequence length="369" mass="41439">MTCANKIGRAAQFVILFPLIVRAIQAQATHYSATDIAVERVLQGPTVHPSAPTRAAILAPKPTHWCCCAARGIKHVSETPEHLPIMAVLKANAPDDIIFSPTAVYPISASTSKDEASAPHASSFISSLWDGWMGQLKDAGKLNDDDERRLLDLGDDEPLDNASDDVRIDVMYPVTQAYGPYNWNWQKNMTMREWRATMRVAGSPEMLRLLSPQDRMRFVALTLQDLESPAVRDKWERRFRLAWGMMQKRSSLQASLPLPAPVTNTVARPDPPVYFNPQGWVPYFTLWPNRQNPIYIIQSNSRYVPPVPRRDAPQTVRVDGRYGTQERTCLPSFHSDDSWSLAFIPLFNDRLTTTTLSLLRATCGVLGII</sequence>
<evidence type="ECO:0000313" key="2">
    <source>
        <dbReference type="EMBL" id="KZV79979.1"/>
    </source>
</evidence>
<dbReference type="AlphaFoldDB" id="A0A165Z710"/>
<keyword evidence="1" id="KW-0732">Signal</keyword>
<dbReference type="Proteomes" id="UP000077266">
    <property type="component" value="Unassembled WGS sequence"/>
</dbReference>
<organism evidence="2 3">
    <name type="scientific">Exidia glandulosa HHB12029</name>
    <dbReference type="NCBI Taxonomy" id="1314781"/>
    <lineage>
        <taxon>Eukaryota</taxon>
        <taxon>Fungi</taxon>
        <taxon>Dikarya</taxon>
        <taxon>Basidiomycota</taxon>
        <taxon>Agaricomycotina</taxon>
        <taxon>Agaricomycetes</taxon>
        <taxon>Auriculariales</taxon>
        <taxon>Exidiaceae</taxon>
        <taxon>Exidia</taxon>
    </lineage>
</organism>
<protein>
    <submittedName>
        <fullName evidence="2">Uncharacterized protein</fullName>
    </submittedName>
</protein>
<proteinExistence type="predicted"/>
<feature type="chain" id="PRO_5007869824" evidence="1">
    <location>
        <begin position="27"/>
        <end position="369"/>
    </location>
</feature>
<reference evidence="2 3" key="1">
    <citation type="journal article" date="2016" name="Mol. Biol. Evol.">
        <title>Comparative Genomics of Early-Diverging Mushroom-Forming Fungi Provides Insights into the Origins of Lignocellulose Decay Capabilities.</title>
        <authorList>
            <person name="Nagy L.G."/>
            <person name="Riley R."/>
            <person name="Tritt A."/>
            <person name="Adam C."/>
            <person name="Daum C."/>
            <person name="Floudas D."/>
            <person name="Sun H."/>
            <person name="Yadav J.S."/>
            <person name="Pangilinan J."/>
            <person name="Larsson K.H."/>
            <person name="Matsuura K."/>
            <person name="Barry K."/>
            <person name="Labutti K."/>
            <person name="Kuo R."/>
            <person name="Ohm R.A."/>
            <person name="Bhattacharya S.S."/>
            <person name="Shirouzu T."/>
            <person name="Yoshinaga Y."/>
            <person name="Martin F.M."/>
            <person name="Grigoriev I.V."/>
            <person name="Hibbett D.S."/>
        </authorList>
    </citation>
    <scope>NUCLEOTIDE SEQUENCE [LARGE SCALE GENOMIC DNA]</scope>
    <source>
        <strain evidence="2 3">HHB12029</strain>
    </source>
</reference>
<gene>
    <name evidence="2" type="ORF">EXIGLDRAFT_781575</name>
</gene>
<name>A0A165Z710_EXIGL</name>
<accession>A0A165Z710</accession>
<evidence type="ECO:0000313" key="3">
    <source>
        <dbReference type="Proteomes" id="UP000077266"/>
    </source>
</evidence>
<dbReference type="EMBL" id="KV426535">
    <property type="protein sequence ID" value="KZV79979.1"/>
    <property type="molecule type" value="Genomic_DNA"/>
</dbReference>